<keyword evidence="8" id="KW-1185">Reference proteome</keyword>
<reference evidence="7 8" key="1">
    <citation type="submission" date="2014-06" db="EMBL/GenBank/DDBJ databases">
        <authorList>
            <person name="Swart Estienne"/>
        </authorList>
    </citation>
    <scope>NUCLEOTIDE SEQUENCE [LARGE SCALE GENOMIC DNA]</scope>
    <source>
        <strain evidence="7 8">130c</strain>
    </source>
</reference>
<dbReference type="SMART" id="SM01179">
    <property type="entry name" value="DUF862"/>
    <property type="match status" value="1"/>
</dbReference>
<gene>
    <name evidence="7" type="primary">Contig12618.g13461</name>
    <name evidence="7" type="ORF">STYLEM_8044</name>
</gene>
<dbReference type="PROSITE" id="PS50005">
    <property type="entry name" value="TPR"/>
    <property type="match status" value="1"/>
</dbReference>
<dbReference type="Proteomes" id="UP000039865">
    <property type="component" value="Unassembled WGS sequence"/>
</dbReference>
<dbReference type="SUPFAM" id="SSF48452">
    <property type="entry name" value="TPR-like"/>
    <property type="match status" value="1"/>
</dbReference>
<feature type="compositionally biased region" description="Polar residues" evidence="5">
    <location>
        <begin position="583"/>
        <end position="595"/>
    </location>
</feature>
<feature type="region of interest" description="Disordered" evidence="5">
    <location>
        <begin position="278"/>
        <end position="321"/>
    </location>
</feature>
<feature type="compositionally biased region" description="Basic and acidic residues" evidence="5">
    <location>
        <begin position="292"/>
        <end position="302"/>
    </location>
</feature>
<feature type="region of interest" description="Disordered" evidence="5">
    <location>
        <begin position="67"/>
        <end position="97"/>
    </location>
</feature>
<dbReference type="OrthoDB" id="442885at2759"/>
<dbReference type="Gene3D" id="1.25.40.10">
    <property type="entry name" value="Tetratricopeptide repeat domain"/>
    <property type="match status" value="1"/>
</dbReference>
<comment type="similarity">
    <text evidence="1">Belongs to the DeSI family.</text>
</comment>
<dbReference type="InterPro" id="IPR042266">
    <property type="entry name" value="PPPDE_sf"/>
</dbReference>
<feature type="repeat" description="TPR" evidence="4">
    <location>
        <begin position="952"/>
        <end position="985"/>
    </location>
</feature>
<dbReference type="InterPro" id="IPR008580">
    <property type="entry name" value="PPPDE_dom"/>
</dbReference>
<feature type="compositionally biased region" description="Basic and acidic residues" evidence="5">
    <location>
        <begin position="79"/>
        <end position="88"/>
    </location>
</feature>
<dbReference type="Pfam" id="PF05903">
    <property type="entry name" value="Peptidase_C97"/>
    <property type="match status" value="1"/>
</dbReference>
<keyword evidence="3" id="KW-0378">Hydrolase</keyword>
<evidence type="ECO:0000313" key="8">
    <source>
        <dbReference type="Proteomes" id="UP000039865"/>
    </source>
</evidence>
<dbReference type="PANTHER" id="PTHR12378">
    <property type="entry name" value="DESUMOYLATING ISOPEPTIDASE"/>
    <property type="match status" value="1"/>
</dbReference>
<feature type="region of interest" description="Disordered" evidence="5">
    <location>
        <begin position="512"/>
        <end position="547"/>
    </location>
</feature>
<dbReference type="PANTHER" id="PTHR12378:SF80">
    <property type="entry name" value="IP06716P-RELATED"/>
    <property type="match status" value="1"/>
</dbReference>
<evidence type="ECO:0000256" key="3">
    <source>
        <dbReference type="ARBA" id="ARBA00022801"/>
    </source>
</evidence>
<evidence type="ECO:0000256" key="5">
    <source>
        <dbReference type="SAM" id="MobiDB-lite"/>
    </source>
</evidence>
<feature type="compositionally biased region" description="Polar residues" evidence="5">
    <location>
        <begin position="525"/>
        <end position="543"/>
    </location>
</feature>
<proteinExistence type="inferred from homology"/>
<dbReference type="SMART" id="SM00028">
    <property type="entry name" value="TPR"/>
    <property type="match status" value="3"/>
</dbReference>
<name>A0A078AA43_STYLE</name>
<protein>
    <submittedName>
        <fullName evidence="7">Desumoylating isopeptidase 2-like</fullName>
    </submittedName>
</protein>
<feature type="domain" description="PPPDE" evidence="6">
    <location>
        <begin position="686"/>
        <end position="821"/>
    </location>
</feature>
<feature type="region of interest" description="Disordered" evidence="5">
    <location>
        <begin position="576"/>
        <end position="595"/>
    </location>
</feature>
<dbReference type="InterPro" id="IPR019734">
    <property type="entry name" value="TPR_rpt"/>
</dbReference>
<dbReference type="Gene3D" id="3.90.1720.30">
    <property type="entry name" value="PPPDE domains"/>
    <property type="match status" value="1"/>
</dbReference>
<evidence type="ECO:0000313" key="7">
    <source>
        <dbReference type="EMBL" id="CDW79059.1"/>
    </source>
</evidence>
<dbReference type="EMBL" id="CCKQ01007652">
    <property type="protein sequence ID" value="CDW79059.1"/>
    <property type="molecule type" value="Genomic_DNA"/>
</dbReference>
<keyword evidence="4" id="KW-0802">TPR repeat</keyword>
<evidence type="ECO:0000259" key="6">
    <source>
        <dbReference type="PROSITE" id="PS51858"/>
    </source>
</evidence>
<organism evidence="7 8">
    <name type="scientific">Stylonychia lemnae</name>
    <name type="common">Ciliate</name>
    <dbReference type="NCBI Taxonomy" id="5949"/>
    <lineage>
        <taxon>Eukaryota</taxon>
        <taxon>Sar</taxon>
        <taxon>Alveolata</taxon>
        <taxon>Ciliophora</taxon>
        <taxon>Intramacronucleata</taxon>
        <taxon>Spirotrichea</taxon>
        <taxon>Stichotrichia</taxon>
        <taxon>Sporadotrichida</taxon>
        <taxon>Oxytrichidae</taxon>
        <taxon>Stylonychinae</taxon>
        <taxon>Stylonychia</taxon>
    </lineage>
</organism>
<evidence type="ECO:0000256" key="1">
    <source>
        <dbReference type="ARBA" id="ARBA00008140"/>
    </source>
</evidence>
<feature type="compositionally biased region" description="Low complexity" evidence="5">
    <location>
        <begin position="278"/>
        <end position="289"/>
    </location>
</feature>
<dbReference type="PROSITE" id="PS51858">
    <property type="entry name" value="PPPDE"/>
    <property type="match status" value="1"/>
</dbReference>
<evidence type="ECO:0000256" key="2">
    <source>
        <dbReference type="ARBA" id="ARBA00022670"/>
    </source>
</evidence>
<dbReference type="GO" id="GO:0016579">
    <property type="term" value="P:protein deubiquitination"/>
    <property type="evidence" value="ECO:0007669"/>
    <property type="project" value="TreeGrafter"/>
</dbReference>
<keyword evidence="2" id="KW-0645">Protease</keyword>
<sequence length="1106" mass="127494">MQNASPTSKMRLSLEEDILNAQGDEWDDILTPSVVHNADSIAKQTEYKDLRNIGGDFEAYQRRSIVQQDQEQRIGTQHMESRIEESAHHSSSNNTFHASVKDEYLKHKEEDMDPNTIGQDKIIVNRGRIESQAYDQDQETIDHYNKLVNESPFSYSKYMRQQDSNTRKAINDQHNQQLTNEIIPNFHMYTANIKNFPSGLESAQFSLRQPNAQQHTALLNNYPHQNVTININNDTYVNYNVQMPLGQSGIEVQNGSDNQIQSIIGIKTQSEIGIKNNNQQQHSNESNNEYRQQQEHLNDRGNQKRGRTAPFQHNNNDGGRYRKVSDLIMNFKQTNLKQHEVFSENQSQADNYGLQGLFYHHDGAGGKSQQNDGPSPYQPQNTQYLQYMGATTKSMGRYPMNQQFNLITRAQSQPGNDVPSKIRTAENFFNAKQNIHLYGLPNHMIKSFEKKRSQMRSRESAATQIIRQVPKYNPILAQTNYGYLPQGAQSQTSGFYNRTVASAGTVNKRFQKRGELPKNLFQRGAMNNSASRESKSGNRSPINNRKGILMSQGSDFINQNSQPYQQLIHQQTSSIYNAFGSPPKQSQLDNHQNSLNPYQPLFDNSRPFSQGNQFQAKSPLREAYQFSNTGMTNNQTILQNMKAVHKSKKNSLPPLISPPKPPPILIDFESQFDINMKQLMEQRQHEIVYLNIYNVSSFNKFSEFLGFGFYHTSVEIYKHEFSYGGHDYDCSGIVCVEAGNSAGLTLKEKLPVGVTFYNEDEIDEIIRQFGDFWIGKDYDPFSYNCNCFTERFISHIVDKEEYYYPNYVNRFTKLGSLLKMWFKPLQALVGDIVNYEDDKNEKPIEQDQIQPLFDDYRYDRESMIMPGVSGNLAPPLPQNLPLNERALSGQNQKPISPNKSLKIEVISNQSQQNRLGSPMHPGSDFHQYQQQYYNEQMFISHQIHIDQCMNQASVARDKGDQYYQTQDFDSAMRNYQEALDFLSELDTEIYPQIREMVTQLLLSMASCCQITQMYDYVIHYCSQCIEIDQLNERAYQKRANTFLLLGNYLEARADLELAQKISPEDLIIKEELKFVEDKIQYGDVFTKINKARDVASNEVSQFNKED</sequence>
<evidence type="ECO:0000256" key="4">
    <source>
        <dbReference type="PROSITE-ProRule" id="PRU00339"/>
    </source>
</evidence>
<dbReference type="InterPro" id="IPR011990">
    <property type="entry name" value="TPR-like_helical_dom_sf"/>
</dbReference>
<dbReference type="AlphaFoldDB" id="A0A078AA43"/>
<dbReference type="GO" id="GO:0101005">
    <property type="term" value="F:deubiquitinase activity"/>
    <property type="evidence" value="ECO:0007669"/>
    <property type="project" value="TreeGrafter"/>
</dbReference>
<accession>A0A078AA43</accession>
<dbReference type="GO" id="GO:0006508">
    <property type="term" value="P:proteolysis"/>
    <property type="evidence" value="ECO:0007669"/>
    <property type="project" value="UniProtKB-KW"/>
</dbReference>
<dbReference type="InParanoid" id="A0A078AA43"/>